<feature type="signal peptide" evidence="8">
    <location>
        <begin position="1"/>
        <end position="22"/>
    </location>
</feature>
<dbReference type="PRINTS" id="PR00738">
    <property type="entry name" value="GLHYDRLASE20"/>
</dbReference>
<dbReference type="SUPFAM" id="SSF51445">
    <property type="entry name" value="(Trans)glycosidases"/>
    <property type="match status" value="1"/>
</dbReference>
<dbReference type="InterPro" id="IPR017853">
    <property type="entry name" value="GH"/>
</dbReference>
<keyword evidence="4" id="KW-0378">Hydrolase</keyword>
<dbReference type="EC" id="3.2.1.52" evidence="3"/>
<evidence type="ECO:0000259" key="10">
    <source>
        <dbReference type="Pfam" id="PF02838"/>
    </source>
</evidence>
<dbReference type="PIRSF" id="PIRSF001093">
    <property type="entry name" value="B-hxosamndse_ab_euk"/>
    <property type="match status" value="1"/>
</dbReference>
<name>A0ABS9VIA6_9SPHN</name>
<gene>
    <name evidence="11" type="ORF">LZ016_01110</name>
</gene>
<dbReference type="InterPro" id="IPR015882">
    <property type="entry name" value="HEX_bac_N"/>
</dbReference>
<keyword evidence="5" id="KW-0326">Glycosidase</keyword>
<sequence>MKFRSGALLLLFALLPLQMVEAAPALIPAPVSMTSSQGEFRLDAQTVVSGKGEAAKAAAFLAKSLDMKTGQRGSIQLRIVSKRVVPGTEAYRLSVTAREIRIEASDAAGLFYGAQTLRQLVTKSASGSQMVEIVEIEDAPRFKWRGLLIDVARHFFGKEQLFRIIDEMAAYKLNVLKLHLTDYQGWRLEIPSYPKLTEVGALVDGKPRFFTTAEMRDIVQYAADRHIMVVPEIEMPGHAGAAARAYPEYFDDAGGAFNPANPKTYDFVRGVLTEVARIFPAPYLHFGGDEVDDATWKKMADVDGLKAENGLKTTDDVEAYFGRKVVGIIESLGKRPMAWDEQVDAQAPKGVVIQWWRRDKPEVLDAAIKGGYQVVMSPADQLYFDYHQGEGEPGAPWEGNKGGPQSIAKMLAWEPVPDSLTPEQSSQVIGIEAAVWTEFIESQRYLQFMTFPRLLALSEIAWRPRGPRDDKEFEARLAPHIEALRARGINARRGEWDAYEFITN</sequence>
<dbReference type="PANTHER" id="PTHR22600:SF57">
    <property type="entry name" value="BETA-N-ACETYLHEXOSAMINIDASE"/>
    <property type="match status" value="1"/>
</dbReference>
<dbReference type="RefSeq" id="WP_241445221.1">
    <property type="nucleotide sequence ID" value="NZ_JAKZHW010000001.1"/>
</dbReference>
<dbReference type="Proteomes" id="UP001203058">
    <property type="component" value="Unassembled WGS sequence"/>
</dbReference>
<comment type="caution">
    <text evidence="11">The sequence shown here is derived from an EMBL/GenBank/DDBJ whole genome shotgun (WGS) entry which is preliminary data.</text>
</comment>
<feature type="domain" description="Beta-hexosaminidase bacterial type N-terminal" evidence="10">
    <location>
        <begin position="24"/>
        <end position="139"/>
    </location>
</feature>
<keyword evidence="8" id="KW-0732">Signal</keyword>
<comment type="catalytic activity">
    <reaction evidence="1">
        <text>Hydrolysis of terminal non-reducing N-acetyl-D-hexosamine residues in N-acetyl-beta-D-hexosaminides.</text>
        <dbReference type="EC" id="3.2.1.52"/>
    </reaction>
</comment>
<dbReference type="PANTHER" id="PTHR22600">
    <property type="entry name" value="BETA-HEXOSAMINIDASE"/>
    <property type="match status" value="1"/>
</dbReference>
<evidence type="ECO:0000256" key="4">
    <source>
        <dbReference type="ARBA" id="ARBA00022801"/>
    </source>
</evidence>
<dbReference type="Pfam" id="PF00728">
    <property type="entry name" value="Glyco_hydro_20"/>
    <property type="match status" value="1"/>
</dbReference>
<dbReference type="InterPro" id="IPR015883">
    <property type="entry name" value="Glyco_hydro_20_cat"/>
</dbReference>
<dbReference type="Gene3D" id="3.30.379.10">
    <property type="entry name" value="Chitobiase/beta-hexosaminidase domain 2-like"/>
    <property type="match status" value="1"/>
</dbReference>
<evidence type="ECO:0000256" key="7">
    <source>
        <dbReference type="ARBA" id="ARBA00033000"/>
    </source>
</evidence>
<proteinExistence type="inferred from homology"/>
<feature type="domain" description="Glycoside hydrolase family 20 catalytic" evidence="9">
    <location>
        <begin position="142"/>
        <end position="464"/>
    </location>
</feature>
<dbReference type="InterPro" id="IPR029018">
    <property type="entry name" value="Hex-like_dom2"/>
</dbReference>
<evidence type="ECO:0000256" key="6">
    <source>
        <dbReference type="ARBA" id="ARBA00030512"/>
    </source>
</evidence>
<dbReference type="Gene3D" id="3.20.20.80">
    <property type="entry name" value="Glycosidases"/>
    <property type="match status" value="1"/>
</dbReference>
<evidence type="ECO:0000313" key="12">
    <source>
        <dbReference type="Proteomes" id="UP001203058"/>
    </source>
</evidence>
<evidence type="ECO:0000259" key="9">
    <source>
        <dbReference type="Pfam" id="PF00728"/>
    </source>
</evidence>
<evidence type="ECO:0000313" key="11">
    <source>
        <dbReference type="EMBL" id="MCH8614707.1"/>
    </source>
</evidence>
<evidence type="ECO:0000256" key="3">
    <source>
        <dbReference type="ARBA" id="ARBA00012663"/>
    </source>
</evidence>
<evidence type="ECO:0000256" key="1">
    <source>
        <dbReference type="ARBA" id="ARBA00001231"/>
    </source>
</evidence>
<accession>A0ABS9VIA6</accession>
<dbReference type="CDD" id="cd06563">
    <property type="entry name" value="GH20_chitobiase-like"/>
    <property type="match status" value="1"/>
</dbReference>
<protein>
    <recommendedName>
        <fullName evidence="3">beta-N-acetylhexosaminidase</fullName>
        <ecNumber evidence="3">3.2.1.52</ecNumber>
    </recommendedName>
    <alternativeName>
        <fullName evidence="6">Beta-N-acetylhexosaminidase</fullName>
    </alternativeName>
    <alternativeName>
        <fullName evidence="7">N-acetyl-beta-glucosaminidase</fullName>
    </alternativeName>
</protein>
<evidence type="ECO:0000256" key="2">
    <source>
        <dbReference type="ARBA" id="ARBA00006285"/>
    </source>
</evidence>
<evidence type="ECO:0000256" key="5">
    <source>
        <dbReference type="ARBA" id="ARBA00023295"/>
    </source>
</evidence>
<keyword evidence="12" id="KW-1185">Reference proteome</keyword>
<dbReference type="EMBL" id="JAKZHW010000001">
    <property type="protein sequence ID" value="MCH8614707.1"/>
    <property type="molecule type" value="Genomic_DNA"/>
</dbReference>
<feature type="chain" id="PRO_5045719825" description="beta-N-acetylhexosaminidase" evidence="8">
    <location>
        <begin position="23"/>
        <end position="504"/>
    </location>
</feature>
<dbReference type="Pfam" id="PF02838">
    <property type="entry name" value="Glyco_hydro_20b"/>
    <property type="match status" value="1"/>
</dbReference>
<organism evidence="11 12">
    <name type="scientific">Sphingomonas telluris</name>
    <dbReference type="NCBI Taxonomy" id="2907998"/>
    <lineage>
        <taxon>Bacteria</taxon>
        <taxon>Pseudomonadati</taxon>
        <taxon>Pseudomonadota</taxon>
        <taxon>Alphaproteobacteria</taxon>
        <taxon>Sphingomonadales</taxon>
        <taxon>Sphingomonadaceae</taxon>
        <taxon>Sphingomonas</taxon>
    </lineage>
</organism>
<dbReference type="SUPFAM" id="SSF55545">
    <property type="entry name" value="beta-N-acetylhexosaminidase-like domain"/>
    <property type="match status" value="1"/>
</dbReference>
<evidence type="ECO:0000256" key="8">
    <source>
        <dbReference type="SAM" id="SignalP"/>
    </source>
</evidence>
<comment type="similarity">
    <text evidence="2">Belongs to the glycosyl hydrolase 20 family.</text>
</comment>
<reference evidence="11 12" key="1">
    <citation type="submission" date="2022-03" db="EMBL/GenBank/DDBJ databases">
        <authorList>
            <person name="Jo J.-H."/>
            <person name="Im W.-T."/>
        </authorList>
    </citation>
    <scope>NUCLEOTIDE SEQUENCE [LARGE SCALE GENOMIC DNA]</scope>
    <source>
        <strain evidence="11 12">SM33</strain>
    </source>
</reference>
<dbReference type="InterPro" id="IPR025705">
    <property type="entry name" value="Beta_hexosaminidase_sua/sub"/>
</dbReference>